<dbReference type="EMBL" id="VOQF01000007">
    <property type="protein sequence ID" value="TXC90157.1"/>
    <property type="molecule type" value="Genomic_DNA"/>
</dbReference>
<gene>
    <name evidence="7" type="primary">mutS2</name>
    <name evidence="7" type="synonym">rqcU</name>
    <name evidence="10" type="ORF">FS935_13935</name>
</gene>
<dbReference type="NCBIfam" id="TIGR01069">
    <property type="entry name" value="mutS2"/>
    <property type="match status" value="1"/>
</dbReference>
<evidence type="ECO:0000256" key="4">
    <source>
        <dbReference type="ARBA" id="ARBA00022840"/>
    </source>
</evidence>
<dbReference type="SMART" id="SM00534">
    <property type="entry name" value="MUTSac"/>
    <property type="match status" value="1"/>
</dbReference>
<dbReference type="InterPro" id="IPR002625">
    <property type="entry name" value="Smr_dom"/>
</dbReference>
<evidence type="ECO:0000256" key="8">
    <source>
        <dbReference type="SAM" id="Coils"/>
    </source>
</evidence>
<dbReference type="GO" id="GO:0140664">
    <property type="term" value="F:ATP-dependent DNA damage sensor activity"/>
    <property type="evidence" value="ECO:0007669"/>
    <property type="project" value="InterPro"/>
</dbReference>
<dbReference type="Pfam" id="PF20297">
    <property type="entry name" value="MSSS"/>
    <property type="match status" value="1"/>
</dbReference>
<dbReference type="PANTHER" id="PTHR48466">
    <property type="entry name" value="OS10G0509000 PROTEIN-RELATED"/>
    <property type="match status" value="1"/>
</dbReference>
<dbReference type="InterPro" id="IPR045076">
    <property type="entry name" value="MutS"/>
</dbReference>
<dbReference type="InterPro" id="IPR007696">
    <property type="entry name" value="DNA_mismatch_repair_MutS_core"/>
</dbReference>
<keyword evidence="4 7" id="KW-0067">ATP-binding</keyword>
<dbReference type="GO" id="GO:0045910">
    <property type="term" value="P:negative regulation of DNA recombination"/>
    <property type="evidence" value="ECO:0007669"/>
    <property type="project" value="InterPro"/>
</dbReference>
<dbReference type="Pfam" id="PF01713">
    <property type="entry name" value="Smr"/>
    <property type="match status" value="1"/>
</dbReference>
<comment type="similarity">
    <text evidence="7">Belongs to the DNA mismatch repair MutS family. MutS2 subfamily.</text>
</comment>
<keyword evidence="3 7" id="KW-0378">Hydrolase</keyword>
<dbReference type="GO" id="GO:0019843">
    <property type="term" value="F:rRNA binding"/>
    <property type="evidence" value="ECO:0007669"/>
    <property type="project" value="UniProtKB-UniRule"/>
</dbReference>
<dbReference type="PROSITE" id="PS00486">
    <property type="entry name" value="DNA_MISMATCH_REPAIR_2"/>
    <property type="match status" value="1"/>
</dbReference>
<keyword evidence="8" id="KW-0175">Coiled coil</keyword>
<dbReference type="PIRSF" id="PIRSF005814">
    <property type="entry name" value="MutS_YshD"/>
    <property type="match status" value="1"/>
</dbReference>
<proteinExistence type="inferred from homology"/>
<dbReference type="InterPro" id="IPR027417">
    <property type="entry name" value="P-loop_NTPase"/>
</dbReference>
<dbReference type="EC" id="3.6.4.-" evidence="7"/>
<dbReference type="PROSITE" id="PS50828">
    <property type="entry name" value="SMR"/>
    <property type="match status" value="1"/>
</dbReference>
<comment type="caution">
    <text evidence="10">The sequence shown here is derived from an EMBL/GenBank/DDBJ whole genome shotgun (WGS) entry which is preliminary data.</text>
</comment>
<feature type="binding site" evidence="7">
    <location>
        <begin position="335"/>
        <end position="342"/>
    </location>
    <ligand>
        <name>ATP</name>
        <dbReference type="ChEBI" id="CHEBI:30616"/>
    </ligand>
</feature>
<dbReference type="SMART" id="SM00463">
    <property type="entry name" value="SMR"/>
    <property type="match status" value="1"/>
</dbReference>
<dbReference type="InterPro" id="IPR046893">
    <property type="entry name" value="MSSS"/>
</dbReference>
<accession>A0A5C6VXC5</accession>
<feature type="coiled-coil region" evidence="8">
    <location>
        <begin position="523"/>
        <end position="600"/>
    </location>
</feature>
<keyword evidence="7 10" id="KW-0255">Endonuclease</keyword>
<keyword evidence="2 7" id="KW-0547">Nucleotide-binding</keyword>
<keyword evidence="5 7" id="KW-0694">RNA-binding</keyword>
<dbReference type="GO" id="GO:0043023">
    <property type="term" value="F:ribosomal large subunit binding"/>
    <property type="evidence" value="ECO:0007669"/>
    <property type="project" value="UniProtKB-UniRule"/>
</dbReference>
<dbReference type="InterPro" id="IPR000432">
    <property type="entry name" value="DNA_mismatch_repair_MutS_C"/>
</dbReference>
<dbReference type="GO" id="GO:0004519">
    <property type="term" value="F:endonuclease activity"/>
    <property type="evidence" value="ECO:0007669"/>
    <property type="project" value="UniProtKB-UniRule"/>
</dbReference>
<name>A0A5C6VXC5_9BACI</name>
<dbReference type="EC" id="3.1.-.-" evidence="7"/>
<evidence type="ECO:0000313" key="10">
    <source>
        <dbReference type="EMBL" id="TXC90157.1"/>
    </source>
</evidence>
<dbReference type="HAMAP" id="MF_00092">
    <property type="entry name" value="MutS2"/>
    <property type="match status" value="1"/>
</dbReference>
<dbReference type="SUPFAM" id="SSF160443">
    <property type="entry name" value="SMR domain-like"/>
    <property type="match status" value="1"/>
</dbReference>
<keyword evidence="7" id="KW-0540">Nuclease</keyword>
<dbReference type="CDD" id="cd03280">
    <property type="entry name" value="ABC_MutS2"/>
    <property type="match status" value="1"/>
</dbReference>
<dbReference type="GO" id="GO:0072344">
    <property type="term" value="P:rescue of stalled ribosome"/>
    <property type="evidence" value="ECO:0007669"/>
    <property type="project" value="UniProtKB-UniRule"/>
</dbReference>
<organism evidence="10 11">
    <name type="scientific">Metabacillus litoralis</name>
    <dbReference type="NCBI Taxonomy" id="152268"/>
    <lineage>
        <taxon>Bacteria</taxon>
        <taxon>Bacillati</taxon>
        <taxon>Bacillota</taxon>
        <taxon>Bacilli</taxon>
        <taxon>Bacillales</taxon>
        <taxon>Bacillaceae</taxon>
        <taxon>Metabacillus</taxon>
    </lineage>
</organism>
<sequence length="786" mass="87874">MQQKVLHVLEFEKVKDQLVQHASSSLGKEKAKALIPSTNFQEVVIAQEQTDEAAKVLRLKGNVPLGGLVDIRTTMKRAKIGGILNAVELNEVSGTLYAARQMKRFIEKMVEEEIELFHLPVFADKIVVLQEVERKISECIDDNGYVLDSASVALKGIRQQLRTTEARVRDKLESMIRSSSASKMLSDAIITIRNERFVLPVKQEYRASYGGIVHDQSSSGATLFIEPQVIVDLNNTLQQAKVKEKVEIERILTILSNEVAEFSDDILQNVYCLAELDFMFTKAKYAKKMKGTRPDVNENGIVRLVRARHPLLAENEVVPNDIELGTDFTTIVITGPNTGGKTVALKTLGLCTIMAQAGLQIPAMDGSEIAVFQAVYADIGDEQSIEQSLSTFSSHMVNIVDILDKVDHKSLVLFDELGAGTDPQEGAALAISILDEVYNRGARVVATTHYPELKAYGYNRSGVINASVEFDVATLSPTYKLLIGVPGRSNAFEISKRLGLQEKVINKAKAQMTDEHNEVDTMIASLETSKKTAENELIEAEKIRKEAEQLHKELQKQILEFNSQRDALYEKAERKAQEKVEEASQEAQKIIHDLRKMRKEQHAQVKEHELIDAKKRLEDALPQFEKSKKIDKSQPVTQSLQPGDEVKVISFDQKGHLIEKVSDNEWQVQMGIMKMKVKEKDLQYIKRPKQEIQEKPLATVKGKDYHVSLELDLRGERYDNALLRVEKYLDDAVLAGYPRVSIIHGKGTGALRTGVKELLKNHRSVKSTRFGEAGEGGSGVTVVELK</sequence>
<dbReference type="SMART" id="SM00533">
    <property type="entry name" value="MUTSd"/>
    <property type="match status" value="1"/>
</dbReference>
<evidence type="ECO:0000256" key="2">
    <source>
        <dbReference type="ARBA" id="ARBA00022741"/>
    </source>
</evidence>
<evidence type="ECO:0000256" key="7">
    <source>
        <dbReference type="HAMAP-Rule" id="MF_00092"/>
    </source>
</evidence>
<reference evidence="10 11" key="1">
    <citation type="journal article" date="2005" name="Int. J. Syst. Evol. Microbiol.">
        <title>Bacillus litoralis sp. nov., isolated from a tidal flat of the Yellow Sea in Korea.</title>
        <authorList>
            <person name="Yoon J.H."/>
            <person name="Oh T.K."/>
        </authorList>
    </citation>
    <scope>NUCLEOTIDE SEQUENCE [LARGE SCALE GENOMIC DNA]</scope>
    <source>
        <strain evidence="10 11">SW-211</strain>
    </source>
</reference>
<comment type="subunit">
    <text evidence="7">Homodimer. Binds to stalled ribosomes, contacting rRNA.</text>
</comment>
<feature type="domain" description="Smr" evidence="9">
    <location>
        <begin position="711"/>
        <end position="786"/>
    </location>
</feature>
<dbReference type="InterPro" id="IPR036187">
    <property type="entry name" value="DNA_mismatch_repair_MutS_sf"/>
</dbReference>
<dbReference type="GO" id="GO:0005524">
    <property type="term" value="F:ATP binding"/>
    <property type="evidence" value="ECO:0007669"/>
    <property type="project" value="UniProtKB-UniRule"/>
</dbReference>
<dbReference type="GO" id="GO:0030983">
    <property type="term" value="F:mismatched DNA binding"/>
    <property type="evidence" value="ECO:0007669"/>
    <property type="project" value="InterPro"/>
</dbReference>
<evidence type="ECO:0000256" key="6">
    <source>
        <dbReference type="ARBA" id="ARBA00023125"/>
    </source>
</evidence>
<evidence type="ECO:0000259" key="9">
    <source>
        <dbReference type="PROSITE" id="PS50828"/>
    </source>
</evidence>
<protein>
    <recommendedName>
        <fullName evidence="7">Endonuclease MutS2</fullName>
        <ecNumber evidence="7">3.1.-.-</ecNumber>
    </recommendedName>
    <alternativeName>
        <fullName evidence="7">Ribosome-associated protein quality control-upstream factor</fullName>
        <shortName evidence="7">RQC-upstream factor</shortName>
        <shortName evidence="7">RqcU</shortName>
        <ecNumber evidence="7">3.6.4.-</ecNumber>
    </alternativeName>
</protein>
<dbReference type="RefSeq" id="WP_146949242.1">
    <property type="nucleotide sequence ID" value="NZ_VOQF01000007.1"/>
</dbReference>
<dbReference type="Gene3D" id="3.30.1370.110">
    <property type="match status" value="1"/>
</dbReference>
<dbReference type="SUPFAM" id="SSF52540">
    <property type="entry name" value="P-loop containing nucleoside triphosphate hydrolases"/>
    <property type="match status" value="1"/>
</dbReference>
<dbReference type="CDD" id="cd06503">
    <property type="entry name" value="ATP-synt_Fo_b"/>
    <property type="match status" value="1"/>
</dbReference>
<comment type="function">
    <text evidence="7">Endonuclease that is involved in the suppression of homologous recombination and thus may have a key role in the control of bacterial genetic diversity.</text>
</comment>
<comment type="function">
    <text evidence="7">Acts as a ribosome collision sensor, splitting the ribosome into its 2 subunits. Detects stalled/collided 70S ribosomes which it binds and splits by an ATP-hydrolysis driven conformational change. Acts upstream of the ribosome quality control system (RQC), a ribosome-associated complex that mediates the extraction of incompletely synthesized nascent chains from stalled ribosomes and their subsequent degradation. Probably generates substrates for RQC.</text>
</comment>
<dbReference type="InterPro" id="IPR005747">
    <property type="entry name" value="MutS2"/>
</dbReference>
<keyword evidence="6 7" id="KW-0238">DNA-binding</keyword>
<evidence type="ECO:0000313" key="11">
    <source>
        <dbReference type="Proteomes" id="UP000321363"/>
    </source>
</evidence>
<dbReference type="SUPFAM" id="SSF48334">
    <property type="entry name" value="DNA repair protein MutS, domain III"/>
    <property type="match status" value="1"/>
</dbReference>
<dbReference type="PANTHER" id="PTHR48466:SF2">
    <property type="entry name" value="OS10G0509000 PROTEIN"/>
    <property type="match status" value="1"/>
</dbReference>
<dbReference type="GO" id="GO:0016887">
    <property type="term" value="F:ATP hydrolysis activity"/>
    <property type="evidence" value="ECO:0007669"/>
    <property type="project" value="InterPro"/>
</dbReference>
<dbReference type="Proteomes" id="UP000321363">
    <property type="component" value="Unassembled WGS sequence"/>
</dbReference>
<evidence type="ECO:0000256" key="3">
    <source>
        <dbReference type="ARBA" id="ARBA00022801"/>
    </source>
</evidence>
<dbReference type="Pfam" id="PF00488">
    <property type="entry name" value="MutS_V"/>
    <property type="match status" value="1"/>
</dbReference>
<keyword evidence="11" id="KW-1185">Reference proteome</keyword>
<evidence type="ECO:0000256" key="1">
    <source>
        <dbReference type="ARBA" id="ARBA00022730"/>
    </source>
</evidence>
<dbReference type="OrthoDB" id="9808166at2"/>
<evidence type="ECO:0000256" key="5">
    <source>
        <dbReference type="ARBA" id="ARBA00022884"/>
    </source>
</evidence>
<dbReference type="Gene3D" id="3.40.50.300">
    <property type="entry name" value="P-loop containing nucleotide triphosphate hydrolases"/>
    <property type="match status" value="1"/>
</dbReference>
<keyword evidence="1 7" id="KW-0699">rRNA-binding</keyword>
<dbReference type="GO" id="GO:0006298">
    <property type="term" value="P:mismatch repair"/>
    <property type="evidence" value="ECO:0007669"/>
    <property type="project" value="InterPro"/>
</dbReference>
<dbReference type="AlphaFoldDB" id="A0A5C6VXC5"/>
<dbReference type="InterPro" id="IPR036063">
    <property type="entry name" value="Smr_dom_sf"/>
</dbReference>
<dbReference type="FunFam" id="3.40.50.300:FF:000830">
    <property type="entry name" value="Endonuclease MutS2"/>
    <property type="match status" value="1"/>
</dbReference>